<evidence type="ECO:0000313" key="2">
    <source>
        <dbReference type="EMBL" id="KAI3851639.1"/>
    </source>
</evidence>
<dbReference type="AlphaFoldDB" id="A0AAD4X791"/>
<protein>
    <submittedName>
        <fullName evidence="2">Uncharacterized protein</fullName>
    </submittedName>
</protein>
<keyword evidence="3" id="KW-1185">Reference proteome</keyword>
<evidence type="ECO:0000313" key="3">
    <source>
        <dbReference type="Proteomes" id="UP001202328"/>
    </source>
</evidence>
<feature type="transmembrane region" description="Helical" evidence="1">
    <location>
        <begin position="20"/>
        <end position="38"/>
    </location>
</feature>
<dbReference type="EMBL" id="JAJJMB010015816">
    <property type="protein sequence ID" value="KAI3851639.1"/>
    <property type="molecule type" value="Genomic_DNA"/>
</dbReference>
<sequence>MVGVGNWKESVEKGREGNLQTLLLWMVVKIGICQWFYVDGNDIFRWRTALEPTENRRQRHHKKCALLFIRTYSPKRRGWRSLTTKTPFQSPLDFNTAVICTIQLWYVPNLTHFAASICRSHKPLLLISS</sequence>
<dbReference type="PANTHER" id="PTHR47850:SF1">
    <property type="entry name" value="F-BOX_KELCH-REPEAT PROTEIN OR23"/>
    <property type="match status" value="1"/>
</dbReference>
<accession>A0AAD4X791</accession>
<dbReference type="Proteomes" id="UP001202328">
    <property type="component" value="Unassembled WGS sequence"/>
</dbReference>
<gene>
    <name evidence="2" type="ORF">MKW98_019279</name>
</gene>
<proteinExistence type="predicted"/>
<keyword evidence="1" id="KW-0472">Membrane</keyword>
<keyword evidence="1" id="KW-0812">Transmembrane</keyword>
<reference evidence="2" key="1">
    <citation type="submission" date="2022-04" db="EMBL/GenBank/DDBJ databases">
        <title>A functionally conserved STORR gene fusion in Papaver species that diverged 16.8 million years ago.</title>
        <authorList>
            <person name="Catania T."/>
        </authorList>
    </citation>
    <scope>NUCLEOTIDE SEQUENCE</scope>
    <source>
        <strain evidence="2">S-188037</strain>
    </source>
</reference>
<keyword evidence="1" id="KW-1133">Transmembrane helix</keyword>
<dbReference type="PANTHER" id="PTHR47850">
    <property type="entry name" value="F-BOX/KELCH-REPEAT PROTEIN OR23"/>
    <property type="match status" value="1"/>
</dbReference>
<comment type="caution">
    <text evidence="2">The sequence shown here is derived from an EMBL/GenBank/DDBJ whole genome shotgun (WGS) entry which is preliminary data.</text>
</comment>
<organism evidence="2 3">
    <name type="scientific">Papaver atlanticum</name>
    <dbReference type="NCBI Taxonomy" id="357466"/>
    <lineage>
        <taxon>Eukaryota</taxon>
        <taxon>Viridiplantae</taxon>
        <taxon>Streptophyta</taxon>
        <taxon>Embryophyta</taxon>
        <taxon>Tracheophyta</taxon>
        <taxon>Spermatophyta</taxon>
        <taxon>Magnoliopsida</taxon>
        <taxon>Ranunculales</taxon>
        <taxon>Papaveraceae</taxon>
        <taxon>Papaveroideae</taxon>
        <taxon>Papaver</taxon>
    </lineage>
</organism>
<name>A0AAD4X791_9MAGN</name>
<evidence type="ECO:0000256" key="1">
    <source>
        <dbReference type="SAM" id="Phobius"/>
    </source>
</evidence>